<name>A0AA52EB13_9PROT</name>
<dbReference type="PROSITE" id="PS50106">
    <property type="entry name" value="PDZ"/>
    <property type="match status" value="1"/>
</dbReference>
<dbReference type="InterPro" id="IPR005151">
    <property type="entry name" value="Tail-specific_protease"/>
</dbReference>
<evidence type="ECO:0000256" key="2">
    <source>
        <dbReference type="ARBA" id="ARBA00022670"/>
    </source>
</evidence>
<dbReference type="SMART" id="SM00245">
    <property type="entry name" value="TSPc"/>
    <property type="match status" value="1"/>
</dbReference>
<dbReference type="InterPro" id="IPR036034">
    <property type="entry name" value="PDZ_sf"/>
</dbReference>
<dbReference type="Pfam" id="PF13180">
    <property type="entry name" value="PDZ_2"/>
    <property type="match status" value="1"/>
</dbReference>
<dbReference type="AlphaFoldDB" id="A0AA52EB13"/>
<dbReference type="KEGG" id="tmk:QGN29_07695"/>
<gene>
    <name evidence="9" type="ORF">QGN29_07695</name>
</gene>
<dbReference type="InterPro" id="IPR001478">
    <property type="entry name" value="PDZ"/>
</dbReference>
<feature type="region of interest" description="Disordered" evidence="6">
    <location>
        <begin position="450"/>
        <end position="472"/>
    </location>
</feature>
<dbReference type="GO" id="GO:0008236">
    <property type="term" value="F:serine-type peptidase activity"/>
    <property type="evidence" value="ECO:0007669"/>
    <property type="project" value="UniProtKB-KW"/>
</dbReference>
<dbReference type="GO" id="GO:0004175">
    <property type="term" value="F:endopeptidase activity"/>
    <property type="evidence" value="ECO:0007669"/>
    <property type="project" value="TreeGrafter"/>
</dbReference>
<evidence type="ECO:0000313" key="9">
    <source>
        <dbReference type="EMBL" id="WND01440.1"/>
    </source>
</evidence>
<dbReference type="PANTHER" id="PTHR32060">
    <property type="entry name" value="TAIL-SPECIFIC PROTEASE"/>
    <property type="match status" value="1"/>
</dbReference>
<feature type="compositionally biased region" description="Basic and acidic residues" evidence="6">
    <location>
        <begin position="458"/>
        <end position="472"/>
    </location>
</feature>
<dbReference type="Gene3D" id="3.30.750.44">
    <property type="match status" value="1"/>
</dbReference>
<feature type="signal peptide" evidence="7">
    <location>
        <begin position="1"/>
        <end position="31"/>
    </location>
</feature>
<dbReference type="GO" id="GO:0007165">
    <property type="term" value="P:signal transduction"/>
    <property type="evidence" value="ECO:0007669"/>
    <property type="project" value="TreeGrafter"/>
</dbReference>
<keyword evidence="2 5" id="KW-0645">Protease</keyword>
<keyword evidence="10" id="KW-1185">Reference proteome</keyword>
<comment type="similarity">
    <text evidence="1 5">Belongs to the peptidase S41A family.</text>
</comment>
<sequence>MMTLKKPFTLIKSALIAATLGTTMLASPLQADGKRLKGEELYTELDVLIRVLKHMREDYVDADIDDKKALESAIQAMLKSLDPHSNYINMDNLKNVQMQVRGEYGGLGIEVSEEKDVVKVVSPIDDTPAQRAGIKSNDYITHINGEDILGKGLDYAISKMRGAVGEPINITIVRVGVEDPFDVKIVRDNIKIRSARHRVEDDTIGYIRISTFNMQTWPSLKKSIDALHAELGDKMQGVVLDLRNNPGGLLSQAIKVSDTFLEQGEIVSTRGRHRTDNETWFADYSGYCMPGKYCDPVEGDLVNGLPMVVLTNAGSASASEIVAGALQDHRRAIILGDRSFGKGTVQSQYKIFNRALRLTTARYYTPSGNSIQGRGIEPDIEVLFPAEQRYKMRREADLRNTISNDSDAYDRSGELEEMTFDKDAKIEPAQEDIQLKYAIRLLKGLYEPAPEQTVAKAELPDKNVEQKKSLNK</sequence>
<evidence type="ECO:0000256" key="6">
    <source>
        <dbReference type="SAM" id="MobiDB-lite"/>
    </source>
</evidence>
<evidence type="ECO:0000256" key="3">
    <source>
        <dbReference type="ARBA" id="ARBA00022801"/>
    </source>
</evidence>
<dbReference type="Gene3D" id="3.90.226.10">
    <property type="entry name" value="2-enoyl-CoA Hydratase, Chain A, domain 1"/>
    <property type="match status" value="1"/>
</dbReference>
<dbReference type="Proteomes" id="UP001268683">
    <property type="component" value="Chromosome"/>
</dbReference>
<dbReference type="EMBL" id="CP123872">
    <property type="protein sequence ID" value="WND01440.1"/>
    <property type="molecule type" value="Genomic_DNA"/>
</dbReference>
<dbReference type="SUPFAM" id="SSF50156">
    <property type="entry name" value="PDZ domain-like"/>
    <property type="match status" value="1"/>
</dbReference>
<feature type="chain" id="PRO_5041366919" evidence="7">
    <location>
        <begin position="32"/>
        <end position="472"/>
    </location>
</feature>
<organism evidence="9 10">
    <name type="scientific">Temperatibacter marinus</name>
    <dbReference type="NCBI Taxonomy" id="1456591"/>
    <lineage>
        <taxon>Bacteria</taxon>
        <taxon>Pseudomonadati</taxon>
        <taxon>Pseudomonadota</taxon>
        <taxon>Alphaproteobacteria</taxon>
        <taxon>Kordiimonadales</taxon>
        <taxon>Temperatibacteraceae</taxon>
        <taxon>Temperatibacter</taxon>
    </lineage>
</organism>
<dbReference type="GO" id="GO:0030288">
    <property type="term" value="C:outer membrane-bounded periplasmic space"/>
    <property type="evidence" value="ECO:0007669"/>
    <property type="project" value="TreeGrafter"/>
</dbReference>
<proteinExistence type="inferred from homology"/>
<evidence type="ECO:0000256" key="4">
    <source>
        <dbReference type="ARBA" id="ARBA00022825"/>
    </source>
</evidence>
<dbReference type="InterPro" id="IPR004447">
    <property type="entry name" value="Peptidase_S41A"/>
</dbReference>
<protein>
    <submittedName>
        <fullName evidence="9">S41 family peptidase</fullName>
    </submittedName>
</protein>
<dbReference type="SMART" id="SM00228">
    <property type="entry name" value="PDZ"/>
    <property type="match status" value="1"/>
</dbReference>
<dbReference type="CDD" id="cd07560">
    <property type="entry name" value="Peptidase_S41_CPP"/>
    <property type="match status" value="1"/>
</dbReference>
<dbReference type="InterPro" id="IPR029045">
    <property type="entry name" value="ClpP/crotonase-like_dom_sf"/>
</dbReference>
<keyword evidence="7" id="KW-0732">Signal</keyword>
<accession>A0AA52EB13</accession>
<evidence type="ECO:0000259" key="8">
    <source>
        <dbReference type="PROSITE" id="PS50106"/>
    </source>
</evidence>
<dbReference type="PANTHER" id="PTHR32060:SF30">
    <property type="entry name" value="CARBOXY-TERMINAL PROCESSING PROTEASE CTPA"/>
    <property type="match status" value="1"/>
</dbReference>
<evidence type="ECO:0000256" key="5">
    <source>
        <dbReference type="RuleBase" id="RU004404"/>
    </source>
</evidence>
<dbReference type="NCBIfam" id="TIGR00225">
    <property type="entry name" value="prc"/>
    <property type="match status" value="1"/>
</dbReference>
<dbReference type="GO" id="GO:0006508">
    <property type="term" value="P:proteolysis"/>
    <property type="evidence" value="ECO:0007669"/>
    <property type="project" value="UniProtKB-KW"/>
</dbReference>
<keyword evidence="3 5" id="KW-0378">Hydrolase</keyword>
<dbReference type="Pfam" id="PF03572">
    <property type="entry name" value="Peptidase_S41"/>
    <property type="match status" value="1"/>
</dbReference>
<keyword evidence="4 5" id="KW-0720">Serine protease</keyword>
<evidence type="ECO:0000256" key="7">
    <source>
        <dbReference type="SAM" id="SignalP"/>
    </source>
</evidence>
<evidence type="ECO:0000256" key="1">
    <source>
        <dbReference type="ARBA" id="ARBA00009179"/>
    </source>
</evidence>
<dbReference type="RefSeq" id="WP_310797268.1">
    <property type="nucleotide sequence ID" value="NZ_CP123872.1"/>
</dbReference>
<dbReference type="FunFam" id="2.30.42.10:FF:000063">
    <property type="entry name" value="Peptidase, S41 family"/>
    <property type="match status" value="1"/>
</dbReference>
<evidence type="ECO:0000313" key="10">
    <source>
        <dbReference type="Proteomes" id="UP001268683"/>
    </source>
</evidence>
<feature type="domain" description="PDZ" evidence="8">
    <location>
        <begin position="95"/>
        <end position="163"/>
    </location>
</feature>
<dbReference type="Gene3D" id="2.30.42.10">
    <property type="match status" value="1"/>
</dbReference>
<reference evidence="9" key="1">
    <citation type="submission" date="2023-04" db="EMBL/GenBank/DDBJ databases">
        <title>Complete genome sequence of Temperatibacter marinus.</title>
        <authorList>
            <person name="Rong J.-C."/>
            <person name="Yi M.-L."/>
            <person name="Zhao Q."/>
        </authorList>
    </citation>
    <scope>NUCLEOTIDE SEQUENCE</scope>
    <source>
        <strain evidence="9">NBRC 110045</strain>
    </source>
</reference>
<dbReference type="FunFam" id="3.90.226.10:FF:000029">
    <property type="entry name" value="Peptidase, S41 family"/>
    <property type="match status" value="1"/>
</dbReference>
<dbReference type="SUPFAM" id="SSF52096">
    <property type="entry name" value="ClpP/crotonase"/>
    <property type="match status" value="1"/>
</dbReference>
<dbReference type="CDD" id="cd06782">
    <property type="entry name" value="cpPDZ_CPP-like"/>
    <property type="match status" value="1"/>
</dbReference>